<dbReference type="Gene3D" id="2.60.120.10">
    <property type="entry name" value="Jelly Rolls"/>
    <property type="match status" value="1"/>
</dbReference>
<dbReference type="InterPro" id="IPR011051">
    <property type="entry name" value="RmlC_Cupin_sf"/>
</dbReference>
<reference evidence="2" key="2">
    <citation type="submission" date="2020-09" db="EMBL/GenBank/DDBJ databases">
        <authorList>
            <person name="Sun Q."/>
            <person name="Ohkuma M."/>
        </authorList>
    </citation>
    <scope>NUCLEOTIDE SEQUENCE</scope>
    <source>
        <strain evidence="2">JCM 4714</strain>
    </source>
</reference>
<dbReference type="EMBL" id="BMVG01000042">
    <property type="protein sequence ID" value="GHE13607.1"/>
    <property type="molecule type" value="Genomic_DNA"/>
</dbReference>
<comment type="caution">
    <text evidence="2">The sequence shown here is derived from an EMBL/GenBank/DDBJ whole genome shotgun (WGS) entry which is preliminary data.</text>
</comment>
<dbReference type="PANTHER" id="PTHR36440">
    <property type="entry name" value="PUTATIVE (AFU_ORTHOLOGUE AFUA_8G07350)-RELATED"/>
    <property type="match status" value="1"/>
</dbReference>
<feature type="domain" description="Cupin type-1" evidence="1">
    <location>
        <begin position="35"/>
        <end position="124"/>
    </location>
</feature>
<dbReference type="PANTHER" id="PTHR36440:SF1">
    <property type="entry name" value="PUTATIVE (AFU_ORTHOLOGUE AFUA_8G07350)-RELATED"/>
    <property type="match status" value="1"/>
</dbReference>
<evidence type="ECO:0000313" key="2">
    <source>
        <dbReference type="EMBL" id="GHE13607.1"/>
    </source>
</evidence>
<organism evidence="2 3">
    <name type="scientific">Streptomyces alanosinicus</name>
    <dbReference type="NCBI Taxonomy" id="68171"/>
    <lineage>
        <taxon>Bacteria</taxon>
        <taxon>Bacillati</taxon>
        <taxon>Actinomycetota</taxon>
        <taxon>Actinomycetes</taxon>
        <taxon>Kitasatosporales</taxon>
        <taxon>Streptomycetaceae</taxon>
        <taxon>Streptomyces</taxon>
    </lineage>
</organism>
<sequence length="167" mass="18182">MTDGLMMEPGSGDRITIGGLQIEVKVSAKDAKLNSAFEVVVPPGFDVGAHRHDHGEEIFYVLEGELDLLAFEPVDISGDNWREWRSRDGRSVLRAGPGSMIFVPPGCPHAFANPTDTEARMLFLSFPAGHEDYLRELAGLVNGRAGTEAVVELRNRHGIEQLTTIAA</sequence>
<gene>
    <name evidence="2" type="ORF">GCM10010339_81110</name>
</gene>
<evidence type="ECO:0000259" key="1">
    <source>
        <dbReference type="Pfam" id="PF00190"/>
    </source>
</evidence>
<dbReference type="InterPro" id="IPR006045">
    <property type="entry name" value="Cupin_1"/>
</dbReference>
<accession>A0A919D656</accession>
<evidence type="ECO:0000313" key="3">
    <source>
        <dbReference type="Proteomes" id="UP000655443"/>
    </source>
</evidence>
<keyword evidence="3" id="KW-1185">Reference proteome</keyword>
<proteinExistence type="predicted"/>
<name>A0A919D656_9ACTN</name>
<protein>
    <submittedName>
        <fullName evidence="2">Cupin</fullName>
    </submittedName>
</protein>
<dbReference type="Pfam" id="PF00190">
    <property type="entry name" value="Cupin_1"/>
    <property type="match status" value="1"/>
</dbReference>
<reference evidence="2" key="1">
    <citation type="journal article" date="2014" name="Int. J. Syst. Evol. Microbiol.">
        <title>Complete genome sequence of Corynebacterium casei LMG S-19264T (=DSM 44701T), isolated from a smear-ripened cheese.</title>
        <authorList>
            <consortium name="US DOE Joint Genome Institute (JGI-PGF)"/>
            <person name="Walter F."/>
            <person name="Albersmeier A."/>
            <person name="Kalinowski J."/>
            <person name="Ruckert C."/>
        </authorList>
    </citation>
    <scope>NUCLEOTIDE SEQUENCE</scope>
    <source>
        <strain evidence="2">JCM 4714</strain>
    </source>
</reference>
<dbReference type="InterPro" id="IPR053146">
    <property type="entry name" value="QDO-like"/>
</dbReference>
<dbReference type="Proteomes" id="UP000655443">
    <property type="component" value="Unassembled WGS sequence"/>
</dbReference>
<dbReference type="InterPro" id="IPR014710">
    <property type="entry name" value="RmlC-like_jellyroll"/>
</dbReference>
<dbReference type="SUPFAM" id="SSF51182">
    <property type="entry name" value="RmlC-like cupins"/>
    <property type="match status" value="1"/>
</dbReference>
<dbReference type="AlphaFoldDB" id="A0A919D656"/>